<feature type="non-terminal residue" evidence="1">
    <location>
        <position position="27"/>
    </location>
</feature>
<gene>
    <name evidence="1" type="ORF">HKBW3S43_01949</name>
</gene>
<dbReference type="EMBL" id="BLSB01000450">
    <property type="protein sequence ID" value="GFP36162.1"/>
    <property type="molecule type" value="Genomic_DNA"/>
</dbReference>
<accession>A0A6V8PU98</accession>
<evidence type="ECO:0000313" key="1">
    <source>
        <dbReference type="EMBL" id="GFP36162.1"/>
    </source>
</evidence>
<organism evidence="1 2">
    <name type="scientific">Candidatus Hakubella thermalkaliphila</name>
    <dbReference type="NCBI Taxonomy" id="2754717"/>
    <lineage>
        <taxon>Bacteria</taxon>
        <taxon>Bacillati</taxon>
        <taxon>Actinomycetota</taxon>
        <taxon>Actinomycetota incertae sedis</taxon>
        <taxon>Candidatus Hakubellales</taxon>
        <taxon>Candidatus Hakubellaceae</taxon>
        <taxon>Candidatus Hakubella</taxon>
    </lineage>
</organism>
<proteinExistence type="predicted"/>
<sequence>MTHVAMESTGIYWKPIFNLLEANFRVL</sequence>
<name>A0A6V8PU98_9ACTN</name>
<evidence type="ECO:0000313" key="2">
    <source>
        <dbReference type="Proteomes" id="UP000576480"/>
    </source>
</evidence>
<reference evidence="1 2" key="1">
    <citation type="journal article" date="2020" name="Front. Microbiol.">
        <title>Single-cell genomics of novel Actinobacteria with the Wood-Ljungdahl pathway discovered in a serpentinizing system.</title>
        <authorList>
            <person name="Merino N."/>
            <person name="Kawai M."/>
            <person name="Boyd E.S."/>
            <person name="Colman D.R."/>
            <person name="McGlynn S.E."/>
            <person name="Nealson K.H."/>
            <person name="Kurokawa K."/>
            <person name="Hongoh Y."/>
        </authorList>
    </citation>
    <scope>NUCLEOTIDE SEQUENCE [LARGE SCALE GENOMIC DNA]</scope>
    <source>
        <strain evidence="1 2">S43</strain>
    </source>
</reference>
<dbReference type="Proteomes" id="UP000576480">
    <property type="component" value="Unassembled WGS sequence"/>
</dbReference>
<comment type="caution">
    <text evidence="1">The sequence shown here is derived from an EMBL/GenBank/DDBJ whole genome shotgun (WGS) entry which is preliminary data.</text>
</comment>
<dbReference type="AlphaFoldDB" id="A0A6V8PU98"/>
<protein>
    <submittedName>
        <fullName evidence="1">Uncharacterized protein</fullName>
    </submittedName>
</protein>